<dbReference type="STRING" id="550540.Fbal_0125"/>
<proteinExistence type="predicted"/>
<protein>
    <submittedName>
        <fullName evidence="3">ATPase involved in chromosome partitioning</fullName>
    </submittedName>
</protein>
<dbReference type="KEGG" id="fbl:Fbal_0125"/>
<dbReference type="InterPro" id="IPR005702">
    <property type="entry name" value="Wzc-like_C"/>
</dbReference>
<name>E1SW39_FERBD</name>
<keyword evidence="1" id="KW-0547">Nucleotide-binding</keyword>
<sequence length="225" mass="24443">MPNAIAESSGVLTDDARRILFASQRQLAPLRGNLFQPEKGALPDSLLVTSARRGEGKTTTAIALAYALSQHSASKVLLVSADAATSPLARLFQLDGSKGLGQYLLGDDSAQPHPSEFERLDVMPWGEGPRTLWQQSSESLKARWQALLAQYEVVVVDGPAVLDTPETQAIHQHVAATLLVLQCEVTKWQVAQVALERLNSAGGHVIGTVMNQRRYYVPGRLYGKF</sequence>
<dbReference type="InterPro" id="IPR027417">
    <property type="entry name" value="P-loop_NTPase"/>
</dbReference>
<dbReference type="PANTHER" id="PTHR32309">
    <property type="entry name" value="TYROSINE-PROTEIN KINASE"/>
    <property type="match status" value="1"/>
</dbReference>
<dbReference type="GO" id="GO:0004713">
    <property type="term" value="F:protein tyrosine kinase activity"/>
    <property type="evidence" value="ECO:0007669"/>
    <property type="project" value="TreeGrafter"/>
</dbReference>
<dbReference type="Proteomes" id="UP000006683">
    <property type="component" value="Chromosome"/>
</dbReference>
<dbReference type="Gene3D" id="3.40.50.300">
    <property type="entry name" value="P-loop containing nucleotide triphosphate hydrolases"/>
    <property type="match status" value="1"/>
</dbReference>
<evidence type="ECO:0000256" key="2">
    <source>
        <dbReference type="ARBA" id="ARBA00022840"/>
    </source>
</evidence>
<dbReference type="PANTHER" id="PTHR32309:SF13">
    <property type="entry name" value="FERRIC ENTEROBACTIN TRANSPORT PROTEIN FEPE"/>
    <property type="match status" value="1"/>
</dbReference>
<dbReference type="InterPro" id="IPR017746">
    <property type="entry name" value="Cellulose_synthase_operon_BcsQ"/>
</dbReference>
<dbReference type="eggNOG" id="COG0489">
    <property type="taxonomic scope" value="Bacteria"/>
</dbReference>
<dbReference type="InterPro" id="IPR050445">
    <property type="entry name" value="Bact_polysacc_biosynth/exp"/>
</dbReference>
<reference evidence="3 4" key="1">
    <citation type="journal article" date="2010" name="Stand. Genomic Sci.">
        <title>Complete genome sequence of Ferrimonas balearica type strain (PAT).</title>
        <authorList>
            <person name="Nolan M."/>
            <person name="Sikorski J."/>
            <person name="Davenport K."/>
            <person name="Lucas S."/>
            <person name="Glavina Del Rio T."/>
            <person name="Tice H."/>
            <person name="Cheng J."/>
            <person name="Goodwin L."/>
            <person name="Pitluck S."/>
            <person name="Liolios K."/>
            <person name="Ivanova N."/>
            <person name="Mavromatis K."/>
            <person name="Ovchinnikova G."/>
            <person name="Pati A."/>
            <person name="Chen A."/>
            <person name="Palaniappan K."/>
            <person name="Land M."/>
            <person name="Hauser L."/>
            <person name="Chang Y."/>
            <person name="Jeffries C."/>
            <person name="Tapia R."/>
            <person name="Brettin T."/>
            <person name="Detter J."/>
            <person name="Han C."/>
            <person name="Yasawong M."/>
            <person name="Rohde M."/>
            <person name="Tindall B."/>
            <person name="Goker M."/>
            <person name="Woyke T."/>
            <person name="Bristow J."/>
            <person name="Eisen J."/>
            <person name="Markowitz V."/>
            <person name="Hugenholtz P."/>
            <person name="Kyrpides N."/>
            <person name="Klenk H."/>
            <person name="Lapidus A."/>
        </authorList>
    </citation>
    <scope>NUCLEOTIDE SEQUENCE [LARGE SCALE GENOMIC DNA]</scope>
    <source>
        <strain evidence="4">DSM 9799 / CCM 4581 / KCTC 23876 / PAT</strain>
    </source>
</reference>
<dbReference type="Pfam" id="PF06564">
    <property type="entry name" value="CBP_BcsQ"/>
    <property type="match status" value="1"/>
</dbReference>
<keyword evidence="4" id="KW-1185">Reference proteome</keyword>
<evidence type="ECO:0000313" key="4">
    <source>
        <dbReference type="Proteomes" id="UP000006683"/>
    </source>
</evidence>
<dbReference type="HOGENOM" id="CLU_052027_2_3_6"/>
<organism evidence="3 4">
    <name type="scientific">Ferrimonas balearica (strain DSM 9799 / CCM 4581 / KCTC 23876 / PAT)</name>
    <dbReference type="NCBI Taxonomy" id="550540"/>
    <lineage>
        <taxon>Bacteria</taxon>
        <taxon>Pseudomonadati</taxon>
        <taxon>Pseudomonadota</taxon>
        <taxon>Gammaproteobacteria</taxon>
        <taxon>Alteromonadales</taxon>
        <taxon>Ferrimonadaceae</taxon>
        <taxon>Ferrimonas</taxon>
    </lineage>
</organism>
<dbReference type="GO" id="GO:0005886">
    <property type="term" value="C:plasma membrane"/>
    <property type="evidence" value="ECO:0007669"/>
    <property type="project" value="TreeGrafter"/>
</dbReference>
<dbReference type="OrthoDB" id="9775724at2"/>
<dbReference type="SUPFAM" id="SSF52540">
    <property type="entry name" value="P-loop containing nucleoside triphosphate hydrolases"/>
    <property type="match status" value="1"/>
</dbReference>
<accession>E1SW39</accession>
<keyword evidence="2" id="KW-0067">ATP-binding</keyword>
<gene>
    <name evidence="3" type="ordered locus">Fbal_0125</name>
</gene>
<dbReference type="EMBL" id="CP002209">
    <property type="protein sequence ID" value="ADN74339.1"/>
    <property type="molecule type" value="Genomic_DNA"/>
</dbReference>
<dbReference type="RefSeq" id="WP_013343645.1">
    <property type="nucleotide sequence ID" value="NC_014541.1"/>
</dbReference>
<dbReference type="CDD" id="cd05387">
    <property type="entry name" value="BY-kinase"/>
    <property type="match status" value="1"/>
</dbReference>
<evidence type="ECO:0000313" key="3">
    <source>
        <dbReference type="EMBL" id="ADN74339.1"/>
    </source>
</evidence>
<evidence type="ECO:0000256" key="1">
    <source>
        <dbReference type="ARBA" id="ARBA00022741"/>
    </source>
</evidence>
<dbReference type="GeneID" id="67180367"/>
<dbReference type="AlphaFoldDB" id="E1SW39"/>